<accession>A0A941AIT8</accession>
<evidence type="ECO:0000313" key="2">
    <source>
        <dbReference type="Proteomes" id="UP000674234"/>
    </source>
</evidence>
<dbReference type="AlphaFoldDB" id="A0A941AIT8"/>
<gene>
    <name evidence="1" type="ORF">JOL79_06685</name>
</gene>
<comment type="caution">
    <text evidence="1">The sequence shown here is derived from an EMBL/GenBank/DDBJ whole genome shotgun (WGS) entry which is preliminary data.</text>
</comment>
<protein>
    <submittedName>
        <fullName evidence="1">Uncharacterized protein</fullName>
    </submittedName>
</protein>
<dbReference type="Proteomes" id="UP000674234">
    <property type="component" value="Unassembled WGS sequence"/>
</dbReference>
<dbReference type="RefSeq" id="WP_210154795.1">
    <property type="nucleotide sequence ID" value="NZ_JAFCNB010000003.1"/>
</dbReference>
<sequence>MLPLIRRRRLRARSLRPGDYIHYPCAGCRVVKIHERSRRTVGIECELDSGVAMFASHPPRRRLDVTRTYRGLRRLIPVL</sequence>
<dbReference type="EMBL" id="JAFCNB010000003">
    <property type="protein sequence ID" value="MBP2703483.1"/>
    <property type="molecule type" value="Genomic_DNA"/>
</dbReference>
<name>A0A941AIT8_9ACTN</name>
<keyword evidence="2" id="KW-1185">Reference proteome</keyword>
<proteinExistence type="predicted"/>
<reference evidence="1" key="1">
    <citation type="submission" date="2021-02" db="EMBL/GenBank/DDBJ databases">
        <title>Draft genome sequence of Microbispora sp. RL4-1S isolated from rice leaves in Thailand.</title>
        <authorList>
            <person name="Muangham S."/>
            <person name="Duangmal K."/>
        </authorList>
    </citation>
    <scope>NUCLEOTIDE SEQUENCE</scope>
    <source>
        <strain evidence="1">RL4-1S</strain>
    </source>
</reference>
<evidence type="ECO:0000313" key="1">
    <source>
        <dbReference type="EMBL" id="MBP2703483.1"/>
    </source>
</evidence>
<organism evidence="1 2">
    <name type="scientific">Microbispora oryzae</name>
    <dbReference type="NCBI Taxonomy" id="2806554"/>
    <lineage>
        <taxon>Bacteria</taxon>
        <taxon>Bacillati</taxon>
        <taxon>Actinomycetota</taxon>
        <taxon>Actinomycetes</taxon>
        <taxon>Streptosporangiales</taxon>
        <taxon>Streptosporangiaceae</taxon>
        <taxon>Microbispora</taxon>
    </lineage>
</organism>